<dbReference type="InterPro" id="IPR038765">
    <property type="entry name" value="Papain-like_cys_pep_sf"/>
</dbReference>
<evidence type="ECO:0000313" key="2">
    <source>
        <dbReference type="EMBL" id="QDT27694.1"/>
    </source>
</evidence>
<dbReference type="SMART" id="SM00460">
    <property type="entry name" value="TGc"/>
    <property type="match status" value="1"/>
</dbReference>
<dbReference type="PANTHER" id="PTHR33490:SF12">
    <property type="entry name" value="BLL5557 PROTEIN"/>
    <property type="match status" value="1"/>
</dbReference>
<dbReference type="AlphaFoldDB" id="A0A517Q7T6"/>
<dbReference type="PANTHER" id="PTHR33490">
    <property type="entry name" value="BLR5614 PROTEIN-RELATED"/>
    <property type="match status" value="1"/>
</dbReference>
<feature type="domain" description="Transglutaminase-like" evidence="1">
    <location>
        <begin position="168"/>
        <end position="228"/>
    </location>
</feature>
<evidence type="ECO:0000313" key="3">
    <source>
        <dbReference type="Proteomes" id="UP000315647"/>
    </source>
</evidence>
<dbReference type="Gene3D" id="3.10.620.30">
    <property type="match status" value="1"/>
</dbReference>
<proteinExistence type="predicted"/>
<sequence length="274" mass="30300">MVSIGKRDNMWLHASCKLEFEIPVATPFILMLRPRSGSQQWVAREQYVLSPSVSAIEFTDQFGNLCQRLVAPAGPFSVQTAFDIEVADSSDVAPGAPFVPVEQLPDQTLPFLFPSRYCESDRFSQMAAALVEGVNPGYDQCVKIVEYIQNSLTYAPGEGQELISATEVNQKSQAVCRDMAHLGIACCRALSIPARMVVGYLESLQPMDLHAWFEAYVDGRWYTFDPTQTTLAGGRVAIAYGRDAADVAIYTQFGDPVEILNMEVRVEQISEPVE</sequence>
<dbReference type="Gene3D" id="2.60.40.2250">
    <property type="match status" value="1"/>
</dbReference>
<dbReference type="InterPro" id="IPR002931">
    <property type="entry name" value="Transglutaminase-like"/>
</dbReference>
<keyword evidence="3" id="KW-1185">Reference proteome</keyword>
<name>A0A517Q7T6_9PLAN</name>
<dbReference type="Proteomes" id="UP000315647">
    <property type="component" value="Chromosome"/>
</dbReference>
<accession>A0A517Q7T6</accession>
<protein>
    <submittedName>
        <fullName evidence="2">Transglutaminase-like superfamily protein</fullName>
    </submittedName>
</protein>
<evidence type="ECO:0000259" key="1">
    <source>
        <dbReference type="SMART" id="SM00460"/>
    </source>
</evidence>
<dbReference type="SUPFAM" id="SSF54001">
    <property type="entry name" value="Cysteine proteinases"/>
    <property type="match status" value="1"/>
</dbReference>
<dbReference type="Pfam" id="PF01841">
    <property type="entry name" value="Transglut_core"/>
    <property type="match status" value="1"/>
</dbReference>
<organism evidence="2 3">
    <name type="scientific">Gimesia panareensis</name>
    <dbReference type="NCBI Taxonomy" id="2527978"/>
    <lineage>
        <taxon>Bacteria</taxon>
        <taxon>Pseudomonadati</taxon>
        <taxon>Planctomycetota</taxon>
        <taxon>Planctomycetia</taxon>
        <taxon>Planctomycetales</taxon>
        <taxon>Planctomycetaceae</taxon>
        <taxon>Gimesia</taxon>
    </lineage>
</organism>
<gene>
    <name evidence="2" type="ORF">Enr10x_30120</name>
</gene>
<dbReference type="EMBL" id="CP037421">
    <property type="protein sequence ID" value="QDT27694.1"/>
    <property type="molecule type" value="Genomic_DNA"/>
</dbReference>
<reference evidence="2 3" key="1">
    <citation type="submission" date="2019-03" db="EMBL/GenBank/DDBJ databases">
        <title>Deep-cultivation of Planctomycetes and their phenomic and genomic characterization uncovers novel biology.</title>
        <authorList>
            <person name="Wiegand S."/>
            <person name="Jogler M."/>
            <person name="Boedeker C."/>
            <person name="Pinto D."/>
            <person name="Vollmers J."/>
            <person name="Rivas-Marin E."/>
            <person name="Kohn T."/>
            <person name="Peeters S.H."/>
            <person name="Heuer A."/>
            <person name="Rast P."/>
            <person name="Oberbeckmann S."/>
            <person name="Bunk B."/>
            <person name="Jeske O."/>
            <person name="Meyerdierks A."/>
            <person name="Storesund J.E."/>
            <person name="Kallscheuer N."/>
            <person name="Luecker S."/>
            <person name="Lage O.M."/>
            <person name="Pohl T."/>
            <person name="Merkel B.J."/>
            <person name="Hornburger P."/>
            <person name="Mueller R.-W."/>
            <person name="Bruemmer F."/>
            <person name="Labrenz M."/>
            <person name="Spormann A.M."/>
            <person name="Op den Camp H."/>
            <person name="Overmann J."/>
            <person name="Amann R."/>
            <person name="Jetten M.S.M."/>
            <person name="Mascher T."/>
            <person name="Medema M.H."/>
            <person name="Devos D.P."/>
            <person name="Kaster A.-K."/>
            <person name="Ovreas L."/>
            <person name="Rohde M."/>
            <person name="Galperin M.Y."/>
            <person name="Jogler C."/>
        </authorList>
    </citation>
    <scope>NUCLEOTIDE SEQUENCE [LARGE SCALE GENOMIC DNA]</scope>
    <source>
        <strain evidence="2 3">Enr10</strain>
    </source>
</reference>